<name>A0A7Y9EXS2_9ACTN</name>
<organism evidence="1 2">
    <name type="scientific">Nocardioides marinisabuli</name>
    <dbReference type="NCBI Taxonomy" id="419476"/>
    <lineage>
        <taxon>Bacteria</taxon>
        <taxon>Bacillati</taxon>
        <taxon>Actinomycetota</taxon>
        <taxon>Actinomycetes</taxon>
        <taxon>Propionibacteriales</taxon>
        <taxon>Nocardioidaceae</taxon>
        <taxon>Nocardioides</taxon>
    </lineage>
</organism>
<dbReference type="EMBL" id="JACCBE010000001">
    <property type="protein sequence ID" value="NYD55917.1"/>
    <property type="molecule type" value="Genomic_DNA"/>
</dbReference>
<sequence>MSPRRPVPVSAPPRVLALLRATPDTPAGPGLTVLHRGSLAAYVDLGGWALGLVDPAASRPPTALVLGPGVLPGLALGDVRVHGGRLHLDRRPVVPGRLHHTGVPRIAGRACGPAPDVAGLVGRGGGLTPEGDDLLCGWLAAHRATATPTPRTDASVRAHLHRTSLLSATLLEAALLGEVLPELADWLRARGGPDEARRAAALTAVGHTSGAALLRGAACALERLPVTLPPTLRPEGAAA</sequence>
<gene>
    <name evidence="1" type="ORF">BKA08_000155</name>
</gene>
<evidence type="ECO:0000313" key="2">
    <source>
        <dbReference type="Proteomes" id="UP000516957"/>
    </source>
</evidence>
<keyword evidence="2" id="KW-1185">Reference proteome</keyword>
<dbReference type="RefSeq" id="WP_179613876.1">
    <property type="nucleotide sequence ID" value="NZ_CP059163.1"/>
</dbReference>
<dbReference type="InterPro" id="IPR021530">
    <property type="entry name" value="AllH-like"/>
</dbReference>
<protein>
    <recommendedName>
        <fullName evidence="3">DUF2877 domain-containing protein</fullName>
    </recommendedName>
</protein>
<proteinExistence type="predicted"/>
<dbReference type="Pfam" id="PF11392">
    <property type="entry name" value="AllH"/>
    <property type="match status" value="1"/>
</dbReference>
<accession>A0A7Y9EXS2</accession>
<dbReference type="AlphaFoldDB" id="A0A7Y9EXS2"/>
<dbReference type="Proteomes" id="UP000516957">
    <property type="component" value="Unassembled WGS sequence"/>
</dbReference>
<reference evidence="1 2" key="1">
    <citation type="submission" date="2020-07" db="EMBL/GenBank/DDBJ databases">
        <title>Sequencing the genomes of 1000 actinobacteria strains.</title>
        <authorList>
            <person name="Klenk H.-P."/>
        </authorList>
    </citation>
    <scope>NUCLEOTIDE SEQUENCE [LARGE SCALE GENOMIC DNA]</scope>
    <source>
        <strain evidence="1 2">DSM 18965</strain>
    </source>
</reference>
<comment type="caution">
    <text evidence="1">The sequence shown here is derived from an EMBL/GenBank/DDBJ whole genome shotgun (WGS) entry which is preliminary data.</text>
</comment>
<evidence type="ECO:0008006" key="3">
    <source>
        <dbReference type="Google" id="ProtNLM"/>
    </source>
</evidence>
<evidence type="ECO:0000313" key="1">
    <source>
        <dbReference type="EMBL" id="NYD55917.1"/>
    </source>
</evidence>